<comment type="caution">
    <text evidence="2">The sequence shown here is derived from an EMBL/GenBank/DDBJ whole genome shotgun (WGS) entry which is preliminary data.</text>
</comment>
<dbReference type="AlphaFoldDB" id="A0A7I9ZQ31"/>
<sequence>MTERRLRAVTPDEKAPAKRTPRKAAPMSVVDAARSGDRRKLLVALQYRIAKAIDDPKTAGPAFAALIKQQRDIAAEIHAIDLAAAGSMSRTSPESVVATTPDEPWDESQI</sequence>
<protein>
    <recommendedName>
        <fullName evidence="4">Terminase small subunit</fullName>
    </recommendedName>
</protein>
<feature type="compositionally biased region" description="Basic and acidic residues" evidence="1">
    <location>
        <begin position="1"/>
        <end position="16"/>
    </location>
</feature>
<reference evidence="2 3" key="1">
    <citation type="journal article" date="2019" name="Emerg. Microbes Infect.">
        <title>Comprehensive subspecies identification of 175 nontuberculous mycobacteria species based on 7547 genomic profiles.</title>
        <authorList>
            <person name="Matsumoto Y."/>
            <person name="Kinjo T."/>
            <person name="Motooka D."/>
            <person name="Nabeya D."/>
            <person name="Jung N."/>
            <person name="Uechi K."/>
            <person name="Horii T."/>
            <person name="Iida T."/>
            <person name="Fujita J."/>
            <person name="Nakamura S."/>
        </authorList>
    </citation>
    <scope>NUCLEOTIDE SEQUENCE [LARGE SCALE GENOMIC DNA]</scope>
    <source>
        <strain evidence="2 3">JCM 30996</strain>
    </source>
</reference>
<name>A0A7I9ZQ31_9MYCO</name>
<evidence type="ECO:0000313" key="3">
    <source>
        <dbReference type="Proteomes" id="UP000465304"/>
    </source>
</evidence>
<evidence type="ECO:0000256" key="1">
    <source>
        <dbReference type="SAM" id="MobiDB-lite"/>
    </source>
</evidence>
<evidence type="ECO:0000313" key="2">
    <source>
        <dbReference type="EMBL" id="GFH02786.1"/>
    </source>
</evidence>
<gene>
    <name evidence="2" type="ORF">MHIP_32690</name>
</gene>
<dbReference type="Proteomes" id="UP000465304">
    <property type="component" value="Unassembled WGS sequence"/>
</dbReference>
<accession>A0A7I9ZQ31</accession>
<feature type="region of interest" description="Disordered" evidence="1">
    <location>
        <begin position="88"/>
        <end position="110"/>
    </location>
</feature>
<keyword evidence="3" id="KW-1185">Reference proteome</keyword>
<feature type="compositionally biased region" description="Polar residues" evidence="1">
    <location>
        <begin position="88"/>
        <end position="98"/>
    </location>
</feature>
<dbReference type="EMBL" id="BLLB01000002">
    <property type="protein sequence ID" value="GFH02786.1"/>
    <property type="molecule type" value="Genomic_DNA"/>
</dbReference>
<proteinExistence type="predicted"/>
<evidence type="ECO:0008006" key="4">
    <source>
        <dbReference type="Google" id="ProtNLM"/>
    </source>
</evidence>
<feature type="region of interest" description="Disordered" evidence="1">
    <location>
        <begin position="1"/>
        <end position="31"/>
    </location>
</feature>
<organism evidence="2 3">
    <name type="scientific">Mycolicibacterium hippocampi</name>
    <dbReference type="NCBI Taxonomy" id="659824"/>
    <lineage>
        <taxon>Bacteria</taxon>
        <taxon>Bacillati</taxon>
        <taxon>Actinomycetota</taxon>
        <taxon>Actinomycetes</taxon>
        <taxon>Mycobacteriales</taxon>
        <taxon>Mycobacteriaceae</taxon>
        <taxon>Mycolicibacterium</taxon>
    </lineage>
</organism>